<evidence type="ECO:0000313" key="1">
    <source>
        <dbReference type="EMBL" id="GAI00647.1"/>
    </source>
</evidence>
<name>X1K0V4_9ZZZZ</name>
<sequence length="48" mass="5964">MEEVRASYKEIIEWLEVYYKRQEKIKTYRGFEYSPEFARDVKNAQKRG</sequence>
<proteinExistence type="predicted"/>
<comment type="caution">
    <text evidence="1">The sequence shown here is derived from an EMBL/GenBank/DDBJ whole genome shotgun (WGS) entry which is preliminary data.</text>
</comment>
<protein>
    <submittedName>
        <fullName evidence="1">Uncharacterized protein</fullName>
    </submittedName>
</protein>
<dbReference type="AlphaFoldDB" id="X1K0V4"/>
<gene>
    <name evidence="1" type="ORF">S03H2_69860</name>
</gene>
<dbReference type="EMBL" id="BARU01046263">
    <property type="protein sequence ID" value="GAI00647.1"/>
    <property type="molecule type" value="Genomic_DNA"/>
</dbReference>
<reference evidence="1" key="1">
    <citation type="journal article" date="2014" name="Front. Microbiol.">
        <title>High frequency of phylogenetically diverse reductive dehalogenase-homologous genes in deep subseafloor sedimentary metagenomes.</title>
        <authorList>
            <person name="Kawai M."/>
            <person name="Futagami T."/>
            <person name="Toyoda A."/>
            <person name="Takaki Y."/>
            <person name="Nishi S."/>
            <person name="Hori S."/>
            <person name="Arai W."/>
            <person name="Tsubouchi T."/>
            <person name="Morono Y."/>
            <person name="Uchiyama I."/>
            <person name="Ito T."/>
            <person name="Fujiyama A."/>
            <person name="Inagaki F."/>
            <person name="Takami H."/>
        </authorList>
    </citation>
    <scope>NUCLEOTIDE SEQUENCE</scope>
    <source>
        <strain evidence="1">Expedition CK06-06</strain>
    </source>
</reference>
<organism evidence="1">
    <name type="scientific">marine sediment metagenome</name>
    <dbReference type="NCBI Taxonomy" id="412755"/>
    <lineage>
        <taxon>unclassified sequences</taxon>
        <taxon>metagenomes</taxon>
        <taxon>ecological metagenomes</taxon>
    </lineage>
</organism>
<accession>X1K0V4</accession>
<feature type="non-terminal residue" evidence="1">
    <location>
        <position position="48"/>
    </location>
</feature>